<feature type="domain" description="TF-B3" evidence="6">
    <location>
        <begin position="148"/>
        <end position="244"/>
    </location>
</feature>
<dbReference type="Pfam" id="PF02362">
    <property type="entry name" value="B3"/>
    <property type="match status" value="2"/>
</dbReference>
<dbReference type="SMART" id="SM01019">
    <property type="entry name" value="B3"/>
    <property type="match status" value="2"/>
</dbReference>
<comment type="caution">
    <text evidence="7">The sequence shown here is derived from an EMBL/GenBank/DDBJ whole genome shotgun (WGS) entry which is preliminary data.</text>
</comment>
<evidence type="ECO:0000256" key="1">
    <source>
        <dbReference type="ARBA" id="ARBA00004123"/>
    </source>
</evidence>
<keyword evidence="3" id="KW-0238">DNA-binding</keyword>
<feature type="domain" description="TF-B3" evidence="6">
    <location>
        <begin position="1"/>
        <end position="65"/>
    </location>
</feature>
<dbReference type="SUPFAM" id="SSF101936">
    <property type="entry name" value="DNA-binding pseudobarrel domain"/>
    <property type="match status" value="2"/>
</dbReference>
<comment type="subcellular location">
    <subcellularLocation>
        <location evidence="1">Nucleus</location>
    </subcellularLocation>
</comment>
<protein>
    <submittedName>
        <fullName evidence="7">B3 domain-containing protein REM16</fullName>
    </submittedName>
</protein>
<dbReference type="Gene3D" id="2.40.330.10">
    <property type="entry name" value="DNA-binding pseudobarrel domain"/>
    <property type="match status" value="2"/>
</dbReference>
<keyword evidence="8" id="KW-1185">Reference proteome</keyword>
<dbReference type="AlphaFoldDB" id="A0AAE2CNV8"/>
<dbReference type="InterPro" id="IPR044837">
    <property type="entry name" value="REM16-like"/>
</dbReference>
<keyword evidence="4" id="KW-0804">Transcription</keyword>
<organism evidence="7 8">
    <name type="scientific">Sesamum alatum</name>
    <dbReference type="NCBI Taxonomy" id="300844"/>
    <lineage>
        <taxon>Eukaryota</taxon>
        <taxon>Viridiplantae</taxon>
        <taxon>Streptophyta</taxon>
        <taxon>Embryophyta</taxon>
        <taxon>Tracheophyta</taxon>
        <taxon>Spermatophyta</taxon>
        <taxon>Magnoliopsida</taxon>
        <taxon>eudicotyledons</taxon>
        <taxon>Gunneridae</taxon>
        <taxon>Pentapetalae</taxon>
        <taxon>asterids</taxon>
        <taxon>lamiids</taxon>
        <taxon>Lamiales</taxon>
        <taxon>Pedaliaceae</taxon>
        <taxon>Sesamum</taxon>
    </lineage>
</organism>
<name>A0AAE2CNV8_9LAMI</name>
<dbReference type="CDD" id="cd10017">
    <property type="entry name" value="B3_DNA"/>
    <property type="match status" value="2"/>
</dbReference>
<evidence type="ECO:0000259" key="6">
    <source>
        <dbReference type="PROSITE" id="PS50863"/>
    </source>
</evidence>
<dbReference type="PANTHER" id="PTHR31391:SF157">
    <property type="entry name" value="B3 DOMAIN-CONTAINING PROTEIN REM16"/>
    <property type="match status" value="1"/>
</dbReference>
<reference evidence="7" key="2">
    <citation type="journal article" date="2024" name="Plant">
        <title>Genomic evolution and insights into agronomic trait innovations of Sesamum species.</title>
        <authorList>
            <person name="Miao H."/>
            <person name="Wang L."/>
            <person name="Qu L."/>
            <person name="Liu H."/>
            <person name="Sun Y."/>
            <person name="Le M."/>
            <person name="Wang Q."/>
            <person name="Wei S."/>
            <person name="Zheng Y."/>
            <person name="Lin W."/>
            <person name="Duan Y."/>
            <person name="Cao H."/>
            <person name="Xiong S."/>
            <person name="Wang X."/>
            <person name="Wei L."/>
            <person name="Li C."/>
            <person name="Ma Q."/>
            <person name="Ju M."/>
            <person name="Zhao R."/>
            <person name="Li G."/>
            <person name="Mu C."/>
            <person name="Tian Q."/>
            <person name="Mei H."/>
            <person name="Zhang T."/>
            <person name="Gao T."/>
            <person name="Zhang H."/>
        </authorList>
    </citation>
    <scope>NUCLEOTIDE SEQUENCE</scope>
    <source>
        <strain evidence="7">3651</strain>
    </source>
</reference>
<evidence type="ECO:0000256" key="4">
    <source>
        <dbReference type="ARBA" id="ARBA00023163"/>
    </source>
</evidence>
<dbReference type="GO" id="GO:0003677">
    <property type="term" value="F:DNA binding"/>
    <property type="evidence" value="ECO:0007669"/>
    <property type="project" value="UniProtKB-KW"/>
</dbReference>
<dbReference type="InterPro" id="IPR003340">
    <property type="entry name" value="B3_DNA-bd"/>
</dbReference>
<evidence type="ECO:0000313" key="8">
    <source>
        <dbReference type="Proteomes" id="UP001293254"/>
    </source>
</evidence>
<keyword evidence="2" id="KW-0805">Transcription regulation</keyword>
<dbReference type="PANTHER" id="PTHR31391">
    <property type="entry name" value="B3 DOMAIN-CONTAINING PROTEIN OS11G0197600-RELATED"/>
    <property type="match status" value="1"/>
</dbReference>
<proteinExistence type="predicted"/>
<evidence type="ECO:0000256" key="5">
    <source>
        <dbReference type="ARBA" id="ARBA00023242"/>
    </source>
</evidence>
<evidence type="ECO:0000256" key="3">
    <source>
        <dbReference type="ARBA" id="ARBA00023125"/>
    </source>
</evidence>
<accession>A0AAE2CNV8</accession>
<dbReference type="EMBL" id="JACGWO010000004">
    <property type="protein sequence ID" value="KAK4429081.1"/>
    <property type="molecule type" value="Genomic_DNA"/>
</dbReference>
<keyword evidence="5" id="KW-0539">Nucleus</keyword>
<dbReference type="InterPro" id="IPR015300">
    <property type="entry name" value="DNA-bd_pseudobarrel_sf"/>
</dbReference>
<dbReference type="Proteomes" id="UP001293254">
    <property type="component" value="Unassembled WGS sequence"/>
</dbReference>
<evidence type="ECO:0000256" key="2">
    <source>
        <dbReference type="ARBA" id="ARBA00023015"/>
    </source>
</evidence>
<dbReference type="GO" id="GO:0005634">
    <property type="term" value="C:nucleus"/>
    <property type="evidence" value="ECO:0007669"/>
    <property type="project" value="UniProtKB-SubCell"/>
</dbReference>
<evidence type="ECO:0000313" key="7">
    <source>
        <dbReference type="EMBL" id="KAK4429081.1"/>
    </source>
</evidence>
<reference evidence="7" key="1">
    <citation type="submission" date="2020-06" db="EMBL/GenBank/DDBJ databases">
        <authorList>
            <person name="Li T."/>
            <person name="Hu X."/>
            <person name="Zhang T."/>
            <person name="Song X."/>
            <person name="Zhang H."/>
            <person name="Dai N."/>
            <person name="Sheng W."/>
            <person name="Hou X."/>
            <person name="Wei L."/>
        </authorList>
    </citation>
    <scope>NUCLEOTIDE SEQUENCE</scope>
    <source>
        <strain evidence="7">3651</strain>
        <tissue evidence="7">Leaf</tissue>
    </source>
</reference>
<sequence length="247" mass="28414">MTGTVALRGPSGNVWSVGLVANGDMLLLKHGWIAFVEDHSLEENDILIFKYNGNSSFDVFMFDQESLCEKATSYFVKKCVHTESARGNKLGEAWRNVLIRPINPQMMLLVIRVKKPRSDAAERHLQEYSPVDLLQGVLKSRRREVTEEEQMFVATSSENSFIVSIPSEWAKVYLQNRSHDIELRVKDNAWKAKYHYKGYGGGLTGGWKDFILENFLEEFDVCLFNLVRGTKDTVILDVEIFRVSWRR</sequence>
<gene>
    <name evidence="7" type="ORF">Salat_1208100</name>
</gene>
<dbReference type="PROSITE" id="PS50863">
    <property type="entry name" value="B3"/>
    <property type="match status" value="2"/>
</dbReference>